<feature type="binding site" evidence="5">
    <location>
        <position position="207"/>
    </location>
    <ligand>
        <name>substrate</name>
    </ligand>
</feature>
<dbReference type="CDD" id="cd05239">
    <property type="entry name" value="GDP_FS_SDR_e"/>
    <property type="match status" value="1"/>
</dbReference>
<dbReference type="UniPathway" id="UPA00128">
    <property type="reaction ID" value="UER00191"/>
</dbReference>
<accession>A0A7X0H997</accession>
<keyword evidence="2 5" id="KW-0521">NADP</keyword>
<dbReference type="InterPro" id="IPR028614">
    <property type="entry name" value="GDP_fucose/colitose_synth"/>
</dbReference>
<dbReference type="EC" id="1.1.1.271" evidence="5"/>
<feature type="domain" description="NAD-dependent epimerase/dehydratase" evidence="6">
    <location>
        <begin position="9"/>
        <end position="242"/>
    </location>
</feature>
<evidence type="ECO:0000256" key="5">
    <source>
        <dbReference type="HAMAP-Rule" id="MF_00956"/>
    </source>
</evidence>
<keyword evidence="5" id="KW-0511">Multifunctional enzyme</keyword>
<gene>
    <name evidence="5" type="primary">fcl</name>
    <name evidence="7" type="ORF">HNQ40_003264</name>
</gene>
<dbReference type="Proteomes" id="UP000541810">
    <property type="component" value="Unassembled WGS sequence"/>
</dbReference>
<evidence type="ECO:0000259" key="6">
    <source>
        <dbReference type="Pfam" id="PF01370"/>
    </source>
</evidence>
<dbReference type="GO" id="GO:0042351">
    <property type="term" value="P:'de novo' GDP-L-fucose biosynthetic process"/>
    <property type="evidence" value="ECO:0007669"/>
    <property type="project" value="UniProtKB-UniRule"/>
</dbReference>
<keyword evidence="8" id="KW-1185">Reference proteome</keyword>
<dbReference type="PANTHER" id="PTHR43238">
    <property type="entry name" value="GDP-L-FUCOSE SYNTHASE"/>
    <property type="match status" value="1"/>
</dbReference>
<organism evidence="7 8">
    <name type="scientific">Algisphaera agarilytica</name>
    <dbReference type="NCBI Taxonomy" id="1385975"/>
    <lineage>
        <taxon>Bacteria</taxon>
        <taxon>Pseudomonadati</taxon>
        <taxon>Planctomycetota</taxon>
        <taxon>Phycisphaerae</taxon>
        <taxon>Phycisphaerales</taxon>
        <taxon>Phycisphaeraceae</taxon>
        <taxon>Algisphaera</taxon>
    </lineage>
</organism>
<evidence type="ECO:0000313" key="7">
    <source>
        <dbReference type="EMBL" id="MBB6431458.1"/>
    </source>
</evidence>
<evidence type="ECO:0000256" key="1">
    <source>
        <dbReference type="ARBA" id="ARBA00005959"/>
    </source>
</evidence>
<dbReference type="GO" id="GO:0050577">
    <property type="term" value="F:GDP-L-fucose synthase activity"/>
    <property type="evidence" value="ECO:0007669"/>
    <property type="project" value="UniProtKB-UniRule"/>
</dbReference>
<feature type="active site" description="Proton donor/acceptor" evidence="5">
    <location>
        <position position="141"/>
    </location>
</feature>
<dbReference type="PANTHER" id="PTHR43238:SF1">
    <property type="entry name" value="GDP-L-FUCOSE SYNTHASE"/>
    <property type="match status" value="1"/>
</dbReference>
<comment type="function">
    <text evidence="5">Catalyzes the two-step NADP-dependent conversion of GDP-4-dehydro-6-deoxy-D-mannose to GDP-fucose, involving an epimerase and a reductase reaction.</text>
</comment>
<feature type="binding site" evidence="5">
    <location>
        <position position="145"/>
    </location>
    <ligand>
        <name>NADP(+)</name>
        <dbReference type="ChEBI" id="CHEBI:58349"/>
    </ligand>
</feature>
<feature type="binding site" evidence="5">
    <location>
        <position position="184"/>
    </location>
    <ligand>
        <name>NADP(+)</name>
        <dbReference type="ChEBI" id="CHEBI:58349"/>
    </ligand>
</feature>
<evidence type="ECO:0000256" key="2">
    <source>
        <dbReference type="ARBA" id="ARBA00022857"/>
    </source>
</evidence>
<dbReference type="GO" id="GO:0016853">
    <property type="term" value="F:isomerase activity"/>
    <property type="evidence" value="ECO:0007669"/>
    <property type="project" value="UniProtKB-KW"/>
</dbReference>
<feature type="site" description="Important for catalytic activity" evidence="5">
    <location>
        <position position="112"/>
    </location>
</feature>
<dbReference type="Gene3D" id="3.40.50.720">
    <property type="entry name" value="NAD(P)-binding Rossmann-like Domain"/>
    <property type="match status" value="1"/>
</dbReference>
<evidence type="ECO:0000256" key="4">
    <source>
        <dbReference type="ARBA" id="ARBA00023235"/>
    </source>
</evidence>
<keyword evidence="4 5" id="KW-0413">Isomerase</keyword>
<dbReference type="Gene3D" id="3.90.25.10">
    <property type="entry name" value="UDP-galactose 4-epimerase, domain 1"/>
    <property type="match status" value="1"/>
</dbReference>
<dbReference type="InterPro" id="IPR001509">
    <property type="entry name" value="Epimerase_deHydtase"/>
</dbReference>
<feature type="binding site" evidence="5">
    <location>
        <position position="192"/>
    </location>
    <ligand>
        <name>substrate</name>
    </ligand>
</feature>
<comment type="caution">
    <text evidence="7">The sequence shown here is derived from an EMBL/GenBank/DDBJ whole genome shotgun (WGS) entry which is preliminary data.</text>
</comment>
<proteinExistence type="inferred from homology"/>
<name>A0A7X0H997_9BACT</name>
<dbReference type="AlphaFoldDB" id="A0A7X0H997"/>
<feature type="binding site" evidence="5">
    <location>
        <begin position="13"/>
        <end position="19"/>
    </location>
    <ligand>
        <name>NADP(+)</name>
        <dbReference type="ChEBI" id="CHEBI:58349"/>
    </ligand>
</feature>
<reference evidence="7 8" key="1">
    <citation type="submission" date="2020-08" db="EMBL/GenBank/DDBJ databases">
        <title>Genomic Encyclopedia of Type Strains, Phase IV (KMG-IV): sequencing the most valuable type-strain genomes for metagenomic binning, comparative biology and taxonomic classification.</title>
        <authorList>
            <person name="Goeker M."/>
        </authorList>
    </citation>
    <scope>NUCLEOTIDE SEQUENCE [LARGE SCALE GENOMIC DNA]</scope>
    <source>
        <strain evidence="7 8">DSM 103725</strain>
    </source>
</reference>
<feature type="binding site" evidence="5">
    <location>
        <begin position="168"/>
        <end position="171"/>
    </location>
    <ligand>
        <name>NADP(+)</name>
        <dbReference type="ChEBI" id="CHEBI:58349"/>
    </ligand>
</feature>
<sequence>MIQLKDHRIVVTGGAGFLGRFVVEALKSRGVTDEQIFIPRRKDYDLTQEADVVRLYDDANPDVVIHLAAEVGGIGANQMHPGRFFFANAAMGMHLIEHGRRRGIKKFLQTGTVCAYPKFAPVPFNEQDIWNGFPEETNAPYGVAKKALFVMLDGYKREYGLDSSVVVPVNLYGPHDNFDLETSHVIPALIRKCVEARDNGDANITCWGTGSASREFLFAEDAAEGIVVATESMDDPTPINLGTGNEIKIKDLVELIARLSKFEGDIVWDSTKPDGQPRRCLDTSKAENLMGWKAQVGFEEGLARTIEWFEQHRHEVREVVYG</sequence>
<evidence type="ECO:0000313" key="8">
    <source>
        <dbReference type="Proteomes" id="UP000541810"/>
    </source>
</evidence>
<keyword evidence="3 5" id="KW-0560">Oxidoreductase</keyword>
<comment type="catalytic activity">
    <reaction evidence="5">
        <text>GDP-beta-L-fucose + NADP(+) = GDP-4-dehydro-alpha-D-rhamnose + NADPH + H(+)</text>
        <dbReference type="Rhea" id="RHEA:18885"/>
        <dbReference type="ChEBI" id="CHEBI:15378"/>
        <dbReference type="ChEBI" id="CHEBI:57273"/>
        <dbReference type="ChEBI" id="CHEBI:57783"/>
        <dbReference type="ChEBI" id="CHEBI:57964"/>
        <dbReference type="ChEBI" id="CHEBI:58349"/>
        <dbReference type="EC" id="1.1.1.271"/>
    </reaction>
</comment>
<dbReference type="HAMAP" id="MF_00956">
    <property type="entry name" value="GDP_fucose_synth"/>
    <property type="match status" value="1"/>
</dbReference>
<dbReference type="EMBL" id="JACHGY010000001">
    <property type="protein sequence ID" value="MBB6431458.1"/>
    <property type="molecule type" value="Genomic_DNA"/>
</dbReference>
<evidence type="ECO:0000256" key="3">
    <source>
        <dbReference type="ARBA" id="ARBA00023002"/>
    </source>
</evidence>
<feature type="binding site" evidence="5">
    <location>
        <position position="274"/>
    </location>
    <ligand>
        <name>substrate</name>
    </ligand>
</feature>
<feature type="site" description="Important for catalytic activity" evidence="5">
    <location>
        <position position="114"/>
    </location>
</feature>
<dbReference type="RefSeq" id="WP_184678923.1">
    <property type="nucleotide sequence ID" value="NZ_JACHGY010000001.1"/>
</dbReference>
<dbReference type="Pfam" id="PF01370">
    <property type="entry name" value="Epimerase"/>
    <property type="match status" value="1"/>
</dbReference>
<comment type="pathway">
    <text evidence="5">Nucleotide-sugar biosynthesis; GDP-L-fucose biosynthesis via de novo pathway; GDP-L-fucose from GDP-alpha-D-mannose: step 2/2.</text>
</comment>
<feature type="binding site" evidence="5">
    <location>
        <position position="214"/>
    </location>
    <ligand>
        <name>substrate</name>
    </ligand>
</feature>
<comment type="caution">
    <text evidence="5">Lacks conserved residue(s) required for the propagation of feature annotation.</text>
</comment>
<dbReference type="SUPFAM" id="SSF51735">
    <property type="entry name" value="NAD(P)-binding Rossmann-fold domains"/>
    <property type="match status" value="1"/>
</dbReference>
<dbReference type="InterPro" id="IPR036291">
    <property type="entry name" value="NAD(P)-bd_dom_sf"/>
</dbReference>
<protein>
    <recommendedName>
        <fullName evidence="5">GDP-L-fucose synthase</fullName>
        <ecNumber evidence="5">1.1.1.271</ecNumber>
    </recommendedName>
    <alternativeName>
        <fullName evidence="5">GDP-4-keto-6-deoxy-D-mannose-3,5-epimerase-4-reductase</fullName>
    </alternativeName>
</protein>
<dbReference type="GO" id="GO:0070401">
    <property type="term" value="F:NADP+ binding"/>
    <property type="evidence" value="ECO:0007669"/>
    <property type="project" value="UniProtKB-UniRule"/>
</dbReference>
<comment type="similarity">
    <text evidence="1 5">Belongs to the NAD(P)-dependent epimerase/dehydratase family. Fucose synthase subfamily.</text>
</comment>